<dbReference type="PROSITE" id="PS51257">
    <property type="entry name" value="PROKAR_LIPOPROTEIN"/>
    <property type="match status" value="1"/>
</dbReference>
<dbReference type="AlphaFoldDB" id="A0A420DY48"/>
<gene>
    <name evidence="1" type="ORF">C8N26_2729</name>
</gene>
<keyword evidence="2" id="KW-1185">Reference proteome</keyword>
<dbReference type="EMBL" id="RAQM01000014">
    <property type="protein sequence ID" value="RKF02740.1"/>
    <property type="molecule type" value="Genomic_DNA"/>
</dbReference>
<evidence type="ECO:0000313" key="2">
    <source>
        <dbReference type="Proteomes" id="UP000285780"/>
    </source>
</evidence>
<name>A0A420DY48_9FLAO</name>
<evidence type="ECO:0008006" key="3">
    <source>
        <dbReference type="Google" id="ProtNLM"/>
    </source>
</evidence>
<dbReference type="Proteomes" id="UP000285780">
    <property type="component" value="Unassembled WGS sequence"/>
</dbReference>
<comment type="caution">
    <text evidence="1">The sequence shown here is derived from an EMBL/GenBank/DDBJ whole genome shotgun (WGS) entry which is preliminary data.</text>
</comment>
<organism evidence="1 2">
    <name type="scientific">Tenacibaculum lutimaris</name>
    <dbReference type="NCBI Taxonomy" id="285258"/>
    <lineage>
        <taxon>Bacteria</taxon>
        <taxon>Pseudomonadati</taxon>
        <taxon>Bacteroidota</taxon>
        <taxon>Flavobacteriia</taxon>
        <taxon>Flavobacteriales</taxon>
        <taxon>Flavobacteriaceae</taxon>
        <taxon>Tenacibaculum</taxon>
    </lineage>
</organism>
<protein>
    <recommendedName>
        <fullName evidence="3">Lipoprotein</fullName>
    </recommendedName>
</protein>
<sequence length="430" mass="49252">MRYSYLLITFLLLACVKSNKEKTSAKGAIEKQEIENAVETVADEIEAVAQPSEHVTTTFKEELLKLKLKTVPLVDSTSFDNLIDKGDYQNINTEALQLAKVYKNWEKLKSNYRIIDAYRLKLSKGFYTVMITALQSDEEIESKLINYDLEGNVIASEMVAYDSKTEDWMRTKSTIETDRITINYQYKVSKETGYVKIEPNGKFRMLGLSDIFYELVIDELNIDKSKLIPSLQAFKTLPNRPNEAIVVIPEIVEGSEEEHYFTLNTHIAYVNIENRQVLFHYFESAETNGWTSDAIMLTEIVIDTAPYTITENERAFGVKTHFVGSSRVNPYENESLSLFIIANNNLQKVLHNFEIIDNGGEWDGNCHGEFITEKRTLIISEEKNNGYFDILVKHKITNNIAFEDENGDCKSKDTITTKTSVLKFDGKTYK</sequence>
<dbReference type="RefSeq" id="WP_120187695.1">
    <property type="nucleotide sequence ID" value="NZ_RAQM01000014.1"/>
</dbReference>
<accession>A0A420DY48</accession>
<reference evidence="1 2" key="1">
    <citation type="submission" date="2018-09" db="EMBL/GenBank/DDBJ databases">
        <title>Genomic Encyclopedia of Archaeal and Bacterial Type Strains, Phase II (KMG-II): from individual species to whole genera.</title>
        <authorList>
            <person name="Goeker M."/>
        </authorList>
    </citation>
    <scope>NUCLEOTIDE SEQUENCE [LARGE SCALE GENOMIC DNA]</scope>
    <source>
        <strain evidence="1 2">DSM 16505</strain>
    </source>
</reference>
<evidence type="ECO:0000313" key="1">
    <source>
        <dbReference type="EMBL" id="RKF02740.1"/>
    </source>
</evidence>
<proteinExistence type="predicted"/>